<keyword evidence="2" id="KW-1185">Reference proteome</keyword>
<accession>A0ABQ4GTM6</accession>
<sequence length="63" mass="6817">MVWGGWSKVIENAKEGVDHELHAVGFLLIPEELWDQCSCAGLVDESVVDQPVNGGGEVWPPVS</sequence>
<proteinExistence type="predicted"/>
<evidence type="ECO:0000313" key="2">
    <source>
        <dbReference type="Proteomes" id="UP000660454"/>
    </source>
</evidence>
<name>A0ABQ4GTM6_9ACTN</name>
<organism evidence="1 2">
    <name type="scientific">Microbispora siamensis</name>
    <dbReference type="NCBI Taxonomy" id="564413"/>
    <lineage>
        <taxon>Bacteria</taxon>
        <taxon>Bacillati</taxon>
        <taxon>Actinomycetota</taxon>
        <taxon>Actinomycetes</taxon>
        <taxon>Streptosporangiales</taxon>
        <taxon>Streptosporangiaceae</taxon>
        <taxon>Microbispora</taxon>
    </lineage>
</organism>
<protein>
    <submittedName>
        <fullName evidence="1">Uncharacterized protein</fullName>
    </submittedName>
</protein>
<evidence type="ECO:0000313" key="1">
    <source>
        <dbReference type="EMBL" id="GIH64796.1"/>
    </source>
</evidence>
<dbReference type="Proteomes" id="UP000660454">
    <property type="component" value="Unassembled WGS sequence"/>
</dbReference>
<reference evidence="1 2" key="1">
    <citation type="submission" date="2021-01" db="EMBL/GenBank/DDBJ databases">
        <title>Whole genome shotgun sequence of Microbispora siamensis NBRC 104113.</title>
        <authorList>
            <person name="Komaki H."/>
            <person name="Tamura T."/>
        </authorList>
    </citation>
    <scope>NUCLEOTIDE SEQUENCE [LARGE SCALE GENOMIC DNA]</scope>
    <source>
        <strain evidence="1 2">NBRC 104113</strain>
    </source>
</reference>
<comment type="caution">
    <text evidence="1">The sequence shown here is derived from an EMBL/GenBank/DDBJ whole genome shotgun (WGS) entry which is preliminary data.</text>
</comment>
<gene>
    <name evidence="1" type="ORF">Msi02_56130</name>
</gene>
<dbReference type="EMBL" id="BOOF01000034">
    <property type="protein sequence ID" value="GIH64796.1"/>
    <property type="molecule type" value="Genomic_DNA"/>
</dbReference>